<keyword evidence="3" id="KW-1185">Reference proteome</keyword>
<name>A0A9P7CH67_9FUNG</name>
<evidence type="ECO:0000313" key="2">
    <source>
        <dbReference type="EMBL" id="KAG1554505.1"/>
    </source>
</evidence>
<protein>
    <submittedName>
        <fullName evidence="2">Uncharacterized protein</fullName>
    </submittedName>
</protein>
<accession>A0A9P7CH67</accession>
<organism evidence="2 3">
    <name type="scientific">Rhizopus delemar</name>
    <dbReference type="NCBI Taxonomy" id="936053"/>
    <lineage>
        <taxon>Eukaryota</taxon>
        <taxon>Fungi</taxon>
        <taxon>Fungi incertae sedis</taxon>
        <taxon>Mucoromycota</taxon>
        <taxon>Mucoromycotina</taxon>
        <taxon>Mucoromycetes</taxon>
        <taxon>Mucorales</taxon>
        <taxon>Mucorineae</taxon>
        <taxon>Rhizopodaceae</taxon>
        <taxon>Rhizopus</taxon>
    </lineage>
</organism>
<comment type="caution">
    <text evidence="2">The sequence shown here is derived from an EMBL/GenBank/DDBJ whole genome shotgun (WGS) entry which is preliminary data.</text>
</comment>
<dbReference type="AlphaFoldDB" id="A0A9P7CH67"/>
<evidence type="ECO:0000313" key="3">
    <source>
        <dbReference type="Proteomes" id="UP000740926"/>
    </source>
</evidence>
<proteinExistence type="predicted"/>
<gene>
    <name evidence="2" type="ORF">G6F50_012985</name>
</gene>
<feature type="region of interest" description="Disordered" evidence="1">
    <location>
        <begin position="330"/>
        <end position="368"/>
    </location>
</feature>
<evidence type="ECO:0000256" key="1">
    <source>
        <dbReference type="SAM" id="MobiDB-lite"/>
    </source>
</evidence>
<dbReference type="EMBL" id="JAANIU010004624">
    <property type="protein sequence ID" value="KAG1554505.1"/>
    <property type="molecule type" value="Genomic_DNA"/>
</dbReference>
<reference evidence="2 3" key="1">
    <citation type="journal article" date="2020" name="Microb. Genom.">
        <title>Genetic diversity of clinical and environmental Mucorales isolates obtained from an investigation of mucormycosis cases among solid organ transplant recipients.</title>
        <authorList>
            <person name="Nguyen M.H."/>
            <person name="Kaul D."/>
            <person name="Muto C."/>
            <person name="Cheng S.J."/>
            <person name="Richter R.A."/>
            <person name="Bruno V.M."/>
            <person name="Liu G."/>
            <person name="Beyhan S."/>
            <person name="Sundermann A.J."/>
            <person name="Mounaud S."/>
            <person name="Pasculle A.W."/>
            <person name="Nierman W.C."/>
            <person name="Driscoll E."/>
            <person name="Cumbie R."/>
            <person name="Clancy C.J."/>
            <person name="Dupont C.L."/>
        </authorList>
    </citation>
    <scope>NUCLEOTIDE SEQUENCE [LARGE SCALE GENOMIC DNA]</scope>
    <source>
        <strain evidence="2 3">GL24</strain>
    </source>
</reference>
<dbReference type="Proteomes" id="UP000740926">
    <property type="component" value="Unassembled WGS sequence"/>
</dbReference>
<sequence length="368" mass="39683">MRGTISTKPSPIRLKQVSAITVMAADATSSCTCNCGNSCSSAQADRREAGDQCQCHAQAMAEQHRAGRELLAQAHAHLAQRVRVAVTQAGIDVVEAGLGAFGVEQAALDAAQVVHQQVQRTEQALPLWPLLVTQVGQCIGQVAPGLLVVLAIHERAAQAERLAQPRARLALQIEQALAAVQHVAVEEGIDQRAIRVMRRTGAFVEILRHVVQAQVQAGVHAGPAGTAEARQDRRLRLVQRADYAPVLLGQVELASLQVGLAHRFEQGGFQLQVAAQFLDRQQAVPDRTGQQVADGVQCAVQVAGTMMLQADHGVDRQRHRGLGNGRIALAERTEQGQAEGGQRQRADEDPRPREQPDHRRRGDAEAQQ</sequence>
<feature type="compositionally biased region" description="Basic and acidic residues" evidence="1">
    <location>
        <begin position="342"/>
        <end position="368"/>
    </location>
</feature>